<dbReference type="SMART" id="SM00342">
    <property type="entry name" value="HTH_ARAC"/>
    <property type="match status" value="1"/>
</dbReference>
<keyword evidence="2" id="KW-0238">DNA-binding</keyword>
<evidence type="ECO:0000256" key="3">
    <source>
        <dbReference type="ARBA" id="ARBA00023163"/>
    </source>
</evidence>
<dbReference type="InterPro" id="IPR009057">
    <property type="entry name" value="Homeodomain-like_sf"/>
</dbReference>
<dbReference type="GO" id="GO:0003700">
    <property type="term" value="F:DNA-binding transcription factor activity"/>
    <property type="evidence" value="ECO:0007669"/>
    <property type="project" value="InterPro"/>
</dbReference>
<dbReference type="PANTHER" id="PTHR43280:SF32">
    <property type="entry name" value="TRANSCRIPTIONAL REGULATORY PROTEIN"/>
    <property type="match status" value="1"/>
</dbReference>
<dbReference type="PANTHER" id="PTHR43280">
    <property type="entry name" value="ARAC-FAMILY TRANSCRIPTIONAL REGULATOR"/>
    <property type="match status" value="1"/>
</dbReference>
<dbReference type="InterPro" id="IPR018060">
    <property type="entry name" value="HTH_AraC"/>
</dbReference>
<dbReference type="RefSeq" id="WP_028069983.1">
    <property type="nucleotide sequence ID" value="NZ_LR590484.1"/>
</dbReference>
<evidence type="ECO:0000259" key="4">
    <source>
        <dbReference type="PROSITE" id="PS01124"/>
    </source>
</evidence>
<dbReference type="SUPFAM" id="SSF46689">
    <property type="entry name" value="Homeodomain-like"/>
    <property type="match status" value="1"/>
</dbReference>
<sequence>MDDILNFSTIKEYNAFNNNETLHPLVSVVHLDKADPRKLSRMRYGFYTVFLKQIYCGDLRYGLNTYDYEEGTLIFLAPGQVIGENGEDYYQPQGIALVFHPDLLLGTSVGKNMDSYHFFSYAVNEALHLSEQERKIIMDCFAKIEYELQHAIDKHSKQLIANNIELFLNYCTRFYDRQFITRENINKGVLERFEELLNGYFSSDKPVNIGLPAVAYCADELNLSANYFGDLIKKETGKTAQEYIQSKVIEVAKERIFDSSKSISEIAYELGFKYPQHFSRLFKQKTGVSPNEYRSLN</sequence>
<protein>
    <submittedName>
        <fullName evidence="5">L-rhamnose operon regulatory protein rhaS</fullName>
    </submittedName>
</protein>
<reference evidence="5 6" key="1">
    <citation type="submission" date="2019-05" db="EMBL/GenBank/DDBJ databases">
        <authorList>
            <consortium name="Pathogen Informatics"/>
        </authorList>
    </citation>
    <scope>NUCLEOTIDE SEQUENCE [LARGE SCALE GENOMIC DNA]</scope>
    <source>
        <strain evidence="5 6">NCTC11429</strain>
    </source>
</reference>
<evidence type="ECO:0000313" key="6">
    <source>
        <dbReference type="Proteomes" id="UP000308196"/>
    </source>
</evidence>
<evidence type="ECO:0000313" key="5">
    <source>
        <dbReference type="EMBL" id="VTR29389.1"/>
    </source>
</evidence>
<keyword evidence="3" id="KW-0804">Transcription</keyword>
<dbReference type="PROSITE" id="PS01124">
    <property type="entry name" value="HTH_ARAC_FAMILY_2"/>
    <property type="match status" value="1"/>
</dbReference>
<organism evidence="5 6">
    <name type="scientific">Sphingobacterium thalpophilum</name>
    <dbReference type="NCBI Taxonomy" id="259"/>
    <lineage>
        <taxon>Bacteria</taxon>
        <taxon>Pseudomonadati</taxon>
        <taxon>Bacteroidota</taxon>
        <taxon>Sphingobacteriia</taxon>
        <taxon>Sphingobacteriales</taxon>
        <taxon>Sphingobacteriaceae</taxon>
        <taxon>Sphingobacterium</taxon>
    </lineage>
</organism>
<dbReference type="InterPro" id="IPR020449">
    <property type="entry name" value="Tscrpt_reg_AraC-type_HTH"/>
</dbReference>
<dbReference type="EMBL" id="LR590484">
    <property type="protein sequence ID" value="VTR29389.1"/>
    <property type="molecule type" value="Genomic_DNA"/>
</dbReference>
<feature type="domain" description="HTH araC/xylS-type" evidence="4">
    <location>
        <begin position="191"/>
        <end position="296"/>
    </location>
</feature>
<dbReference type="PRINTS" id="PR00032">
    <property type="entry name" value="HTHARAC"/>
</dbReference>
<dbReference type="GeneID" id="78461232"/>
<dbReference type="GO" id="GO:0043565">
    <property type="term" value="F:sequence-specific DNA binding"/>
    <property type="evidence" value="ECO:0007669"/>
    <property type="project" value="InterPro"/>
</dbReference>
<keyword evidence="1" id="KW-0805">Transcription regulation</keyword>
<dbReference type="Proteomes" id="UP000308196">
    <property type="component" value="Chromosome"/>
</dbReference>
<evidence type="ECO:0000256" key="2">
    <source>
        <dbReference type="ARBA" id="ARBA00023125"/>
    </source>
</evidence>
<dbReference type="Gene3D" id="1.10.10.60">
    <property type="entry name" value="Homeodomain-like"/>
    <property type="match status" value="2"/>
</dbReference>
<proteinExistence type="predicted"/>
<evidence type="ECO:0000256" key="1">
    <source>
        <dbReference type="ARBA" id="ARBA00023015"/>
    </source>
</evidence>
<accession>A0A4U9UBR8</accession>
<dbReference type="Pfam" id="PF12833">
    <property type="entry name" value="HTH_18"/>
    <property type="match status" value="1"/>
</dbReference>
<dbReference type="STRING" id="1123265.GCA_000686625_03192"/>
<dbReference type="AlphaFoldDB" id="A0A4U9UBR8"/>
<gene>
    <name evidence="5" type="primary">rhaS_4</name>
    <name evidence="5" type="ORF">NCTC11429_00416</name>
</gene>
<dbReference type="KEGG" id="stha:NCTC11429_00416"/>
<name>A0A4U9UBR8_9SPHI</name>